<evidence type="ECO:0000259" key="10">
    <source>
        <dbReference type="PROSITE" id="PS50002"/>
    </source>
</evidence>
<feature type="region of interest" description="Disordered" evidence="8">
    <location>
        <begin position="319"/>
        <end position="359"/>
    </location>
</feature>
<evidence type="ECO:0000256" key="7">
    <source>
        <dbReference type="PROSITE-ProRule" id="PRU00192"/>
    </source>
</evidence>
<comment type="cofactor">
    <cofactor evidence="1">
        <name>Mg(2+)</name>
        <dbReference type="ChEBI" id="CHEBI:18420"/>
    </cofactor>
</comment>
<dbReference type="Gene3D" id="2.30.30.40">
    <property type="entry name" value="SH3 Domains"/>
    <property type="match status" value="1"/>
</dbReference>
<keyword evidence="9" id="KW-1133">Transmembrane helix</keyword>
<evidence type="ECO:0000256" key="8">
    <source>
        <dbReference type="SAM" id="MobiDB-lite"/>
    </source>
</evidence>
<organism evidence="12 13">
    <name type="scientific">Marasmius crinis-equi</name>
    <dbReference type="NCBI Taxonomy" id="585013"/>
    <lineage>
        <taxon>Eukaryota</taxon>
        <taxon>Fungi</taxon>
        <taxon>Dikarya</taxon>
        <taxon>Basidiomycota</taxon>
        <taxon>Agaricomycotina</taxon>
        <taxon>Agaricomycetes</taxon>
        <taxon>Agaricomycetidae</taxon>
        <taxon>Agaricales</taxon>
        <taxon>Marasmiineae</taxon>
        <taxon>Marasmiaceae</taxon>
        <taxon>Marasmius</taxon>
    </lineage>
</organism>
<comment type="catalytic activity">
    <reaction evidence="6">
        <text>L-seryl-[protein] + ATP = O-phospho-L-seryl-[protein] + ADP + H(+)</text>
        <dbReference type="Rhea" id="RHEA:17989"/>
        <dbReference type="Rhea" id="RHEA-COMP:9863"/>
        <dbReference type="Rhea" id="RHEA-COMP:11604"/>
        <dbReference type="ChEBI" id="CHEBI:15378"/>
        <dbReference type="ChEBI" id="CHEBI:29999"/>
        <dbReference type="ChEBI" id="CHEBI:30616"/>
        <dbReference type="ChEBI" id="CHEBI:83421"/>
        <dbReference type="ChEBI" id="CHEBI:456216"/>
        <dbReference type="EC" id="2.7.11.25"/>
    </reaction>
</comment>
<evidence type="ECO:0000313" key="12">
    <source>
        <dbReference type="EMBL" id="KAL0574483.1"/>
    </source>
</evidence>
<dbReference type="EC" id="2.7.11.25" evidence="3"/>
<evidence type="ECO:0000256" key="9">
    <source>
        <dbReference type="SAM" id="Phobius"/>
    </source>
</evidence>
<dbReference type="InterPro" id="IPR000719">
    <property type="entry name" value="Prot_kinase_dom"/>
</dbReference>
<dbReference type="InterPro" id="IPR008271">
    <property type="entry name" value="Ser/Thr_kinase_AS"/>
</dbReference>
<dbReference type="Pfam" id="PF00018">
    <property type="entry name" value="SH3_1"/>
    <property type="match status" value="1"/>
</dbReference>
<dbReference type="PROSITE" id="PS50011">
    <property type="entry name" value="PROTEIN_KINASE_DOM"/>
    <property type="match status" value="1"/>
</dbReference>
<dbReference type="InterPro" id="IPR036028">
    <property type="entry name" value="SH3-like_dom_sf"/>
</dbReference>
<evidence type="ECO:0000256" key="1">
    <source>
        <dbReference type="ARBA" id="ARBA00001946"/>
    </source>
</evidence>
<evidence type="ECO:0000256" key="2">
    <source>
        <dbReference type="ARBA" id="ARBA00006529"/>
    </source>
</evidence>
<evidence type="ECO:0000256" key="5">
    <source>
        <dbReference type="ARBA" id="ARBA00047559"/>
    </source>
</evidence>
<protein>
    <recommendedName>
        <fullName evidence="3">mitogen-activated protein kinase kinase kinase</fullName>
        <ecNumber evidence="3">2.7.11.25</ecNumber>
    </recommendedName>
</protein>
<feature type="domain" description="Protein kinase" evidence="11">
    <location>
        <begin position="22"/>
        <end position="288"/>
    </location>
</feature>
<dbReference type="Gene3D" id="1.10.510.10">
    <property type="entry name" value="Transferase(Phosphotransferase) domain 1"/>
    <property type="match status" value="1"/>
</dbReference>
<keyword evidence="9" id="KW-0472">Membrane</keyword>
<feature type="compositionally biased region" description="Polar residues" evidence="8">
    <location>
        <begin position="335"/>
        <end position="346"/>
    </location>
</feature>
<proteinExistence type="inferred from homology"/>
<evidence type="ECO:0000256" key="3">
    <source>
        <dbReference type="ARBA" id="ARBA00012406"/>
    </source>
</evidence>
<keyword evidence="9" id="KW-0812">Transmembrane</keyword>
<keyword evidence="13" id="KW-1185">Reference proteome</keyword>
<dbReference type="PROSITE" id="PS50002">
    <property type="entry name" value="SH3"/>
    <property type="match status" value="1"/>
</dbReference>
<dbReference type="SMART" id="SM00220">
    <property type="entry name" value="S_TKc"/>
    <property type="match status" value="1"/>
</dbReference>
<feature type="domain" description="SH3" evidence="10">
    <location>
        <begin position="464"/>
        <end position="525"/>
    </location>
</feature>
<dbReference type="SUPFAM" id="SSF56112">
    <property type="entry name" value="Protein kinase-like (PK-like)"/>
    <property type="match status" value="1"/>
</dbReference>
<reference evidence="12 13" key="1">
    <citation type="submission" date="2024-02" db="EMBL/GenBank/DDBJ databases">
        <title>A draft genome for the cacao thread blight pathogen Marasmius crinis-equi.</title>
        <authorList>
            <person name="Cohen S.P."/>
            <person name="Baruah I.K."/>
            <person name="Amoako-Attah I."/>
            <person name="Bukari Y."/>
            <person name="Meinhardt L.W."/>
            <person name="Bailey B.A."/>
        </authorList>
    </citation>
    <scope>NUCLEOTIDE SEQUENCE [LARGE SCALE GENOMIC DNA]</scope>
    <source>
        <strain evidence="12 13">GH-76</strain>
    </source>
</reference>
<evidence type="ECO:0000256" key="6">
    <source>
        <dbReference type="ARBA" id="ARBA00048329"/>
    </source>
</evidence>
<dbReference type="InterPro" id="IPR001245">
    <property type="entry name" value="Ser-Thr/Tyr_kinase_cat_dom"/>
</dbReference>
<accession>A0ABR3FGN8</accession>
<dbReference type="PRINTS" id="PR00109">
    <property type="entry name" value="TYRKINASE"/>
</dbReference>
<dbReference type="SMART" id="SM00326">
    <property type="entry name" value="SH3"/>
    <property type="match status" value="1"/>
</dbReference>
<dbReference type="Proteomes" id="UP001465976">
    <property type="component" value="Unassembled WGS sequence"/>
</dbReference>
<dbReference type="Pfam" id="PF07714">
    <property type="entry name" value="PK_Tyr_Ser-Thr"/>
    <property type="match status" value="1"/>
</dbReference>
<dbReference type="InterPro" id="IPR051681">
    <property type="entry name" value="Ser/Thr_Kinases-Pseudokinases"/>
</dbReference>
<keyword evidence="4 7" id="KW-0728">SH3 domain</keyword>
<dbReference type="PANTHER" id="PTHR44329">
    <property type="entry name" value="SERINE/THREONINE-PROTEIN KINASE TNNI3K-RELATED"/>
    <property type="match status" value="1"/>
</dbReference>
<comment type="caution">
    <text evidence="12">The sequence shown here is derived from an EMBL/GenBank/DDBJ whole genome shotgun (WGS) entry which is preliminary data.</text>
</comment>
<dbReference type="EMBL" id="JBAHYK010000392">
    <property type="protein sequence ID" value="KAL0574483.1"/>
    <property type="molecule type" value="Genomic_DNA"/>
</dbReference>
<dbReference type="InterPro" id="IPR011009">
    <property type="entry name" value="Kinase-like_dom_sf"/>
</dbReference>
<evidence type="ECO:0000256" key="4">
    <source>
        <dbReference type="ARBA" id="ARBA00022443"/>
    </source>
</evidence>
<dbReference type="InterPro" id="IPR001452">
    <property type="entry name" value="SH3_domain"/>
</dbReference>
<name>A0ABR3FGN8_9AGAR</name>
<comment type="catalytic activity">
    <reaction evidence="5">
        <text>L-threonyl-[protein] + ATP = O-phospho-L-threonyl-[protein] + ADP + H(+)</text>
        <dbReference type="Rhea" id="RHEA:46608"/>
        <dbReference type="Rhea" id="RHEA-COMP:11060"/>
        <dbReference type="Rhea" id="RHEA-COMP:11605"/>
        <dbReference type="ChEBI" id="CHEBI:15378"/>
        <dbReference type="ChEBI" id="CHEBI:30013"/>
        <dbReference type="ChEBI" id="CHEBI:30616"/>
        <dbReference type="ChEBI" id="CHEBI:61977"/>
        <dbReference type="ChEBI" id="CHEBI:456216"/>
        <dbReference type="EC" id="2.7.11.25"/>
    </reaction>
</comment>
<feature type="transmembrane region" description="Helical" evidence="9">
    <location>
        <begin position="530"/>
        <end position="551"/>
    </location>
</feature>
<feature type="region of interest" description="Disordered" evidence="8">
    <location>
        <begin position="439"/>
        <end position="458"/>
    </location>
</feature>
<dbReference type="PROSITE" id="PS00108">
    <property type="entry name" value="PROTEIN_KINASE_ST"/>
    <property type="match status" value="1"/>
</dbReference>
<dbReference type="SUPFAM" id="SSF50044">
    <property type="entry name" value="SH3-domain"/>
    <property type="match status" value="1"/>
</dbReference>
<gene>
    <name evidence="12" type="ORF">V5O48_007458</name>
</gene>
<evidence type="ECO:0000259" key="11">
    <source>
        <dbReference type="PROSITE" id="PS50011"/>
    </source>
</evidence>
<comment type="similarity">
    <text evidence="2">Belongs to the protein kinase superfamily. STE Ser/Thr protein kinase family. MAP kinase kinase kinase subfamily.</text>
</comment>
<sequence>MLRLSKNSGLHPQCLSIQNVKKLGEYPIAAGGFGDVWKGVIGDSTKPVCLKVVKIYLDSDLEKLSNEYLREGILWRQMKHPNLLPFLGIYRLEDTQQLCLISPWMDKGNLVQFLRTTPREGVDHHTLAHDIASGLSYLHMKKIVHGDLKGLNVLVTDSLRACIGDFGLARIADAYAIGITSSSTRPFGTARWLAPELLVGGGGPSKASDVYSYACVCYEIFTGGHHPFPELPNEMIVAFHVAQGKRPSRPGEASELSDTMWSIMQTCWDPTPSSRPTADTLLNQIAAMSTRTGTSPAVDWNESVFTQVWGNIEYPSLAADSHNNRQDQDGYPLNTEISPQPSSKGSSLDDPSPAYNNASPGAVSSKYLIRIQPDFRKKSIWDLADMDASPEKTVTSTTPSRAFRHRHLASAASPSIPHPAAEEMRALLAAQKSAAATLGKSVGEHSGQFQEKPKGASSPPELNVIVCRAKALQPYTAGADHPDRLSFAKDEVLDILNRQGRWWKAKKSDGKVGVVRCDYLKTVAKAPRPFLTLIVILCLFSFYWVFAHVLYESSILSEVLTKLYLLVDRFKYPGLARDGEFLLPLHHHKSSALEEVLGKVSDLFIRNASQVCDHIVTRDHVHVPLESGHSQSLIMTRYGNQYTP</sequence>
<evidence type="ECO:0000313" key="13">
    <source>
        <dbReference type="Proteomes" id="UP001465976"/>
    </source>
</evidence>